<evidence type="ECO:0008006" key="6">
    <source>
        <dbReference type="Google" id="ProtNLM"/>
    </source>
</evidence>
<name>A0A5N4AG63_PHOPY</name>
<dbReference type="Pfam" id="PF00106">
    <property type="entry name" value="adh_short"/>
    <property type="match status" value="1"/>
</dbReference>
<dbReference type="PANTHER" id="PTHR44229">
    <property type="entry name" value="15-HYDROXYPROSTAGLANDIN DEHYDROGENASE [NAD(+)]"/>
    <property type="match status" value="1"/>
</dbReference>
<gene>
    <name evidence="4" type="ORF">PPYR_10372</name>
</gene>
<evidence type="ECO:0000313" key="4">
    <source>
        <dbReference type="EMBL" id="KAB0796311.1"/>
    </source>
</evidence>
<dbReference type="InterPro" id="IPR020904">
    <property type="entry name" value="Sc_DH/Rdtase_CS"/>
</dbReference>
<dbReference type="GO" id="GO:0016616">
    <property type="term" value="F:oxidoreductase activity, acting on the CH-OH group of donors, NAD or NADP as acceptor"/>
    <property type="evidence" value="ECO:0007669"/>
    <property type="project" value="TreeGrafter"/>
</dbReference>
<evidence type="ECO:0000256" key="3">
    <source>
        <dbReference type="RuleBase" id="RU000363"/>
    </source>
</evidence>
<dbReference type="SUPFAM" id="SSF51735">
    <property type="entry name" value="NAD(P)-binding Rossmann-fold domains"/>
    <property type="match status" value="1"/>
</dbReference>
<evidence type="ECO:0000256" key="2">
    <source>
        <dbReference type="ARBA" id="ARBA00023002"/>
    </source>
</evidence>
<keyword evidence="2" id="KW-0560">Oxidoreductase</keyword>
<organism evidence="4 5">
    <name type="scientific">Photinus pyralis</name>
    <name type="common">Common eastern firefly</name>
    <name type="synonym">Lampyris pyralis</name>
    <dbReference type="NCBI Taxonomy" id="7054"/>
    <lineage>
        <taxon>Eukaryota</taxon>
        <taxon>Metazoa</taxon>
        <taxon>Ecdysozoa</taxon>
        <taxon>Arthropoda</taxon>
        <taxon>Hexapoda</taxon>
        <taxon>Insecta</taxon>
        <taxon>Pterygota</taxon>
        <taxon>Neoptera</taxon>
        <taxon>Endopterygota</taxon>
        <taxon>Coleoptera</taxon>
        <taxon>Polyphaga</taxon>
        <taxon>Elateriformia</taxon>
        <taxon>Elateroidea</taxon>
        <taxon>Lampyridae</taxon>
        <taxon>Lampyrinae</taxon>
        <taxon>Photinus</taxon>
    </lineage>
</organism>
<comment type="caution">
    <text evidence="4">The sequence shown here is derived from an EMBL/GenBank/DDBJ whole genome shotgun (WGS) entry which is preliminary data.</text>
</comment>
<dbReference type="PROSITE" id="PS00061">
    <property type="entry name" value="ADH_SHORT"/>
    <property type="match status" value="1"/>
</dbReference>
<reference evidence="4 5" key="1">
    <citation type="journal article" date="2018" name="Elife">
        <title>Firefly genomes illuminate parallel origins of bioluminescence in beetles.</title>
        <authorList>
            <person name="Fallon T.R."/>
            <person name="Lower S.E."/>
            <person name="Chang C.H."/>
            <person name="Bessho-Uehara M."/>
            <person name="Martin G.J."/>
            <person name="Bewick A.J."/>
            <person name="Behringer M."/>
            <person name="Debat H.J."/>
            <person name="Wong I."/>
            <person name="Day J.C."/>
            <person name="Suvorov A."/>
            <person name="Silva C.J."/>
            <person name="Stanger-Hall K.F."/>
            <person name="Hall D.W."/>
            <person name="Schmitz R.J."/>
            <person name="Nelson D.R."/>
            <person name="Lewis S.M."/>
            <person name="Shigenobu S."/>
            <person name="Bybee S.M."/>
            <person name="Larracuente A.M."/>
            <person name="Oba Y."/>
            <person name="Weng J.K."/>
        </authorList>
    </citation>
    <scope>NUCLEOTIDE SEQUENCE [LARGE SCALE GENOMIC DNA]</scope>
    <source>
        <strain evidence="4">1611_PpyrPB1</strain>
        <tissue evidence="4">Whole body</tissue>
    </source>
</reference>
<sequence length="317" mass="34690">MFITCAKFFRRQTIQSQLFNRTVTVCSLKPIDQSRNLSDSKCLRPGKVLENKNCQMDVGCKVAIVNGGASGIGLAAASQLLCAGARNVAITGDDLISGKEAEKFLNSTYGMGKAMFINCNINCTAQFEGAFEATIKKFNNLDIVINNAGILNEIDWEKMIKTNVNGTVNGCLLALEFLQRHRSTNEGVIVNIASISGLETYGHTPIYNATKHAVVGLSRSLGLHGHYDRTAVKILTVCPGCTQTQLLMGSMEGRLTQKQLELGAEVMKGYELQPIKHVAKEIIPIIRSGRSGSVWVVEYEAAYQVEMPHYSERRLAP</sequence>
<dbReference type="InParanoid" id="A0A5N4AG63"/>
<evidence type="ECO:0000313" key="5">
    <source>
        <dbReference type="Proteomes" id="UP000327044"/>
    </source>
</evidence>
<dbReference type="Proteomes" id="UP000327044">
    <property type="component" value="Unassembled WGS sequence"/>
</dbReference>
<evidence type="ECO:0000256" key="1">
    <source>
        <dbReference type="ARBA" id="ARBA00006484"/>
    </source>
</evidence>
<proteinExistence type="inferred from homology"/>
<comment type="similarity">
    <text evidence="1 3">Belongs to the short-chain dehydrogenases/reductases (SDR) family.</text>
</comment>
<dbReference type="PANTHER" id="PTHR44229:SF8">
    <property type="entry name" value="ALCOHOL DEHYDROGENASE-RELATED"/>
    <property type="match status" value="1"/>
</dbReference>
<dbReference type="PRINTS" id="PR00080">
    <property type="entry name" value="SDRFAMILY"/>
</dbReference>
<accession>A0A5N4AG63</accession>
<protein>
    <recommendedName>
        <fullName evidence="6">15-hydroxyprostaglandin dehydrogenase</fullName>
    </recommendedName>
</protein>
<keyword evidence="5" id="KW-1185">Reference proteome</keyword>
<dbReference type="EMBL" id="VVIM01000007">
    <property type="protein sequence ID" value="KAB0796311.1"/>
    <property type="molecule type" value="Genomic_DNA"/>
</dbReference>
<dbReference type="GO" id="GO:0005737">
    <property type="term" value="C:cytoplasm"/>
    <property type="evidence" value="ECO:0007669"/>
    <property type="project" value="TreeGrafter"/>
</dbReference>
<dbReference type="InterPro" id="IPR002347">
    <property type="entry name" value="SDR_fam"/>
</dbReference>
<dbReference type="AlphaFoldDB" id="A0A5N4AG63"/>
<dbReference type="InterPro" id="IPR036291">
    <property type="entry name" value="NAD(P)-bd_dom_sf"/>
</dbReference>
<dbReference type="Gene3D" id="3.40.50.720">
    <property type="entry name" value="NAD(P)-binding Rossmann-like Domain"/>
    <property type="match status" value="1"/>
</dbReference>
<dbReference type="PRINTS" id="PR00081">
    <property type="entry name" value="GDHRDH"/>
</dbReference>